<gene>
    <name evidence="5" type="ORF">PHJA_001759400</name>
</gene>
<dbReference type="PROSITE" id="PS50294">
    <property type="entry name" value="WD_REPEATS_REGION"/>
    <property type="match status" value="4"/>
</dbReference>
<feature type="repeat" description="WD" evidence="3">
    <location>
        <begin position="219"/>
        <end position="249"/>
    </location>
</feature>
<dbReference type="FunFam" id="2.130.10.10:FF:000775">
    <property type="entry name" value="BnaA09g28200D protein"/>
    <property type="match status" value="1"/>
</dbReference>
<dbReference type="Pfam" id="PF00400">
    <property type="entry name" value="WD40"/>
    <property type="match status" value="5"/>
</dbReference>
<dbReference type="InterPro" id="IPR036322">
    <property type="entry name" value="WD40_repeat_dom_sf"/>
</dbReference>
<dbReference type="InterPro" id="IPR045182">
    <property type="entry name" value="JINGUBANG-like"/>
</dbReference>
<dbReference type="PRINTS" id="PR00320">
    <property type="entry name" value="GPROTEINBRPT"/>
</dbReference>
<dbReference type="InterPro" id="IPR001680">
    <property type="entry name" value="WD40_rpt"/>
</dbReference>
<accession>A0A830CK32</accession>
<dbReference type="PANTHER" id="PTHR22844:SF387">
    <property type="entry name" value="F3I6.5 PROTEIN"/>
    <property type="match status" value="1"/>
</dbReference>
<evidence type="ECO:0000313" key="5">
    <source>
        <dbReference type="EMBL" id="GFP96153.1"/>
    </source>
</evidence>
<dbReference type="InterPro" id="IPR020472">
    <property type="entry name" value="WD40_PAC1"/>
</dbReference>
<dbReference type="OrthoDB" id="674604at2759"/>
<feature type="repeat" description="WD" evidence="3">
    <location>
        <begin position="310"/>
        <end position="339"/>
    </location>
</feature>
<dbReference type="SUPFAM" id="SSF50978">
    <property type="entry name" value="WD40 repeat-like"/>
    <property type="match status" value="1"/>
</dbReference>
<keyword evidence="1 3" id="KW-0853">WD repeat</keyword>
<feature type="region of interest" description="Disordered" evidence="4">
    <location>
        <begin position="20"/>
        <end position="45"/>
    </location>
</feature>
<protein>
    <submittedName>
        <fullName evidence="5">Uncharacterized WD repeat-containing protein all2124</fullName>
    </submittedName>
</protein>
<evidence type="ECO:0000313" key="6">
    <source>
        <dbReference type="Proteomes" id="UP000653305"/>
    </source>
</evidence>
<dbReference type="PANTHER" id="PTHR22844">
    <property type="entry name" value="F-BOX AND WD40 DOMAIN PROTEIN"/>
    <property type="match status" value="1"/>
</dbReference>
<name>A0A830CK32_9LAMI</name>
<sequence>MGKFLHFSSPFNSINSQISDQPEFSLSSDSSLASQPSLPSVPSLEQPAAAADPHCSATLKSHSYVFSLAIAGEHLYCGDADGKIAVCDRNLISPENYNSTPVAISSTAVKSIVISGDKIFAAHQDNKIRVWKIDDNSTSQQKYRKITVLPTLSDRCARLFSAENYVKVRRHKKRTWIHHNDAVSALAITNNGSLLYSVSWDRTFKVWRTSDFKCLESVQNAHDDAINAVVLSADGFVYTGSADRTIKVWRKNDVVEKHTLISTLEKHISAVNALALSADGSVLYSGACDRSIIVWEKEGGASHMTVAGALRGHTKAILCLAVVNDLLFSGSADKTVRVWRRSGESGNSYSCLAVFEGHRNPIKCLTACLDSDNSNRADSYVVYSGSLDCEIKVWRFWVPFGI</sequence>
<feature type="repeat" description="WD" evidence="3">
    <location>
        <begin position="176"/>
        <end position="217"/>
    </location>
</feature>
<dbReference type="Gene3D" id="2.130.10.10">
    <property type="entry name" value="YVTN repeat-like/Quinoprotein amine dehydrogenase"/>
    <property type="match status" value="3"/>
</dbReference>
<keyword evidence="6" id="KW-1185">Reference proteome</keyword>
<dbReference type="Proteomes" id="UP000653305">
    <property type="component" value="Unassembled WGS sequence"/>
</dbReference>
<dbReference type="SMART" id="SM00320">
    <property type="entry name" value="WD40"/>
    <property type="match status" value="7"/>
</dbReference>
<organism evidence="5 6">
    <name type="scientific">Phtheirospermum japonicum</name>
    <dbReference type="NCBI Taxonomy" id="374723"/>
    <lineage>
        <taxon>Eukaryota</taxon>
        <taxon>Viridiplantae</taxon>
        <taxon>Streptophyta</taxon>
        <taxon>Embryophyta</taxon>
        <taxon>Tracheophyta</taxon>
        <taxon>Spermatophyta</taxon>
        <taxon>Magnoliopsida</taxon>
        <taxon>eudicotyledons</taxon>
        <taxon>Gunneridae</taxon>
        <taxon>Pentapetalae</taxon>
        <taxon>asterids</taxon>
        <taxon>lamiids</taxon>
        <taxon>Lamiales</taxon>
        <taxon>Orobanchaceae</taxon>
        <taxon>Orobanchaceae incertae sedis</taxon>
        <taxon>Phtheirospermum</taxon>
    </lineage>
</organism>
<dbReference type="InterPro" id="IPR015943">
    <property type="entry name" value="WD40/YVTN_repeat-like_dom_sf"/>
</dbReference>
<dbReference type="EMBL" id="BMAC01000424">
    <property type="protein sequence ID" value="GFP96153.1"/>
    <property type="molecule type" value="Genomic_DNA"/>
</dbReference>
<reference evidence="5" key="1">
    <citation type="submission" date="2020-07" db="EMBL/GenBank/DDBJ databases">
        <title>Ethylene signaling mediates host invasion by parasitic plants.</title>
        <authorList>
            <person name="Yoshida S."/>
        </authorList>
    </citation>
    <scope>NUCLEOTIDE SEQUENCE</scope>
    <source>
        <strain evidence="5">Okayama</strain>
    </source>
</reference>
<evidence type="ECO:0000256" key="1">
    <source>
        <dbReference type="ARBA" id="ARBA00022574"/>
    </source>
</evidence>
<evidence type="ECO:0000256" key="3">
    <source>
        <dbReference type="PROSITE-ProRule" id="PRU00221"/>
    </source>
</evidence>
<comment type="caution">
    <text evidence="5">The sequence shown here is derived from an EMBL/GenBank/DDBJ whole genome shotgun (WGS) entry which is preliminary data.</text>
</comment>
<evidence type="ECO:0000256" key="4">
    <source>
        <dbReference type="SAM" id="MobiDB-lite"/>
    </source>
</evidence>
<proteinExistence type="predicted"/>
<evidence type="ECO:0000256" key="2">
    <source>
        <dbReference type="ARBA" id="ARBA00022737"/>
    </source>
</evidence>
<keyword evidence="2" id="KW-0677">Repeat</keyword>
<dbReference type="AlphaFoldDB" id="A0A830CK32"/>
<feature type="repeat" description="WD" evidence="3">
    <location>
        <begin position="264"/>
        <end position="305"/>
    </location>
</feature>
<dbReference type="PROSITE" id="PS50082">
    <property type="entry name" value="WD_REPEATS_2"/>
    <property type="match status" value="4"/>
</dbReference>
<dbReference type="CDD" id="cd00200">
    <property type="entry name" value="WD40"/>
    <property type="match status" value="1"/>
</dbReference>